<dbReference type="PANTHER" id="PTHR18964">
    <property type="entry name" value="ROK (REPRESSOR, ORF, KINASE) FAMILY"/>
    <property type="match status" value="1"/>
</dbReference>
<dbReference type="InterPro" id="IPR000600">
    <property type="entry name" value="ROK"/>
</dbReference>
<keyword evidence="3" id="KW-1185">Reference proteome</keyword>
<dbReference type="AlphaFoldDB" id="A0A4Q1CCP6"/>
<dbReference type="Proteomes" id="UP000290218">
    <property type="component" value="Unassembled WGS sequence"/>
</dbReference>
<dbReference type="RefSeq" id="WP_129048185.1">
    <property type="nucleotide sequence ID" value="NZ_SDHX01000001.1"/>
</dbReference>
<sequence>MSDSKQGIFLGTDSGATTSKTGGVWADGSIISTKLRQSSTNSQAGTAAVVSGWVEGVKGFLADNQLTWDQVRGVGLAIPGPYNGYGIMGRASNLPKSFEGWNFHADYAAALAAAAGRPLPLVVGNDGNYGGVGEAQRVRGDSKATVLMLAPGSGLGVAYVDANGLPLEGDTLNGMEGGHMPAVLQLLGGIKVLKCGCGRDWGCIEPYTTISGLPQLLEEFLPKHPTHPFHTSTAPIKEKAFSLRTLAQKGDALAVDIFNFQAKALGIHMASLLTAVDAEYVVIGGGLIDPEATTPEFRERYLRIIRESAQPYLWPKQAEKLKVVPATLGELSQAIGAALVALYTAKAKA</sequence>
<accession>A0A4Q1CCP6</accession>
<organism evidence="2 3">
    <name type="scientific">Oleiharenicola lentus</name>
    <dbReference type="NCBI Taxonomy" id="2508720"/>
    <lineage>
        <taxon>Bacteria</taxon>
        <taxon>Pseudomonadati</taxon>
        <taxon>Verrucomicrobiota</taxon>
        <taxon>Opitutia</taxon>
        <taxon>Opitutales</taxon>
        <taxon>Opitutaceae</taxon>
        <taxon>Oleiharenicola</taxon>
    </lineage>
</organism>
<evidence type="ECO:0000256" key="1">
    <source>
        <dbReference type="ARBA" id="ARBA00006479"/>
    </source>
</evidence>
<dbReference type="SUPFAM" id="SSF53067">
    <property type="entry name" value="Actin-like ATPase domain"/>
    <property type="match status" value="1"/>
</dbReference>
<dbReference type="Gene3D" id="3.30.420.40">
    <property type="match status" value="2"/>
</dbReference>
<reference evidence="2 3" key="1">
    <citation type="submission" date="2019-01" db="EMBL/GenBank/DDBJ databases">
        <title>Lacunisphaera sp. strain TWA-58.</title>
        <authorList>
            <person name="Chen W.-M."/>
        </authorList>
    </citation>
    <scope>NUCLEOTIDE SEQUENCE [LARGE SCALE GENOMIC DNA]</scope>
    <source>
        <strain evidence="2 3">TWA-58</strain>
    </source>
</reference>
<evidence type="ECO:0000313" key="3">
    <source>
        <dbReference type="Proteomes" id="UP000290218"/>
    </source>
</evidence>
<comment type="similarity">
    <text evidence="1">Belongs to the ROK (NagC/XylR) family.</text>
</comment>
<gene>
    <name evidence="2" type="ORF">ESB00_13410</name>
</gene>
<comment type="caution">
    <text evidence="2">The sequence shown here is derived from an EMBL/GenBank/DDBJ whole genome shotgun (WGS) entry which is preliminary data.</text>
</comment>
<name>A0A4Q1CCP6_9BACT</name>
<protein>
    <submittedName>
        <fullName evidence="2">ROK family protein</fullName>
    </submittedName>
</protein>
<proteinExistence type="inferred from homology"/>
<dbReference type="PANTHER" id="PTHR18964:SF149">
    <property type="entry name" value="BIFUNCTIONAL UDP-N-ACETYLGLUCOSAMINE 2-EPIMERASE_N-ACETYLMANNOSAMINE KINASE"/>
    <property type="match status" value="1"/>
</dbReference>
<dbReference type="InterPro" id="IPR043129">
    <property type="entry name" value="ATPase_NBD"/>
</dbReference>
<dbReference type="OrthoDB" id="9796533at2"/>
<dbReference type="Pfam" id="PF00480">
    <property type="entry name" value="ROK"/>
    <property type="match status" value="1"/>
</dbReference>
<dbReference type="EMBL" id="SDHX01000001">
    <property type="protein sequence ID" value="RXK56820.1"/>
    <property type="molecule type" value="Genomic_DNA"/>
</dbReference>
<evidence type="ECO:0000313" key="2">
    <source>
        <dbReference type="EMBL" id="RXK56820.1"/>
    </source>
</evidence>